<dbReference type="STRING" id="88036.D8T5U1"/>
<dbReference type="Pfam" id="PF08212">
    <property type="entry name" value="Lipocalin_2"/>
    <property type="match status" value="1"/>
</dbReference>
<protein>
    <recommendedName>
        <fullName evidence="2">Lipocalin/cytosolic fatty-acid binding domain-containing protein</fullName>
    </recommendedName>
</protein>
<dbReference type="AlphaFoldDB" id="D8T5U1"/>
<dbReference type="GO" id="GO:0000302">
    <property type="term" value="P:response to reactive oxygen species"/>
    <property type="evidence" value="ECO:0000318"/>
    <property type="project" value="GO_Central"/>
</dbReference>
<accession>D8T5U1</accession>
<dbReference type="SUPFAM" id="SSF50814">
    <property type="entry name" value="Lipocalins"/>
    <property type="match status" value="1"/>
</dbReference>
<dbReference type="GO" id="GO:0005737">
    <property type="term" value="C:cytoplasm"/>
    <property type="evidence" value="ECO:0000318"/>
    <property type="project" value="GO_Central"/>
</dbReference>
<dbReference type="Gramene" id="EFJ07963">
    <property type="protein sequence ID" value="EFJ07963"/>
    <property type="gene ID" value="SELMODRAFT_272172"/>
</dbReference>
<dbReference type="KEGG" id="smo:SELMODRAFT_272172"/>
<dbReference type="eggNOG" id="KOG4824">
    <property type="taxonomic scope" value="Eukaryota"/>
</dbReference>
<dbReference type="GO" id="GO:0006629">
    <property type="term" value="P:lipid metabolic process"/>
    <property type="evidence" value="ECO:0000318"/>
    <property type="project" value="GO_Central"/>
</dbReference>
<evidence type="ECO:0000313" key="4">
    <source>
        <dbReference type="Proteomes" id="UP000001514"/>
    </source>
</evidence>
<dbReference type="Gene3D" id="2.40.128.20">
    <property type="match status" value="1"/>
</dbReference>
<dbReference type="InterPro" id="IPR000566">
    <property type="entry name" value="Lipocln_cytosolic_FA-bd_dom"/>
</dbReference>
<dbReference type="PRINTS" id="PR01171">
    <property type="entry name" value="BCTLIPOCALIN"/>
</dbReference>
<dbReference type="InterPro" id="IPR002446">
    <property type="entry name" value="Lipocalin_bac"/>
</dbReference>
<dbReference type="PROSITE" id="PS00213">
    <property type="entry name" value="LIPOCALIN"/>
    <property type="match status" value="1"/>
</dbReference>
<evidence type="ECO:0000313" key="3">
    <source>
        <dbReference type="EMBL" id="EFJ07963.1"/>
    </source>
</evidence>
<evidence type="ECO:0000256" key="1">
    <source>
        <dbReference type="SAM" id="MobiDB-lite"/>
    </source>
</evidence>
<reference evidence="3 4" key="1">
    <citation type="journal article" date="2011" name="Science">
        <title>The Selaginella genome identifies genetic changes associated with the evolution of vascular plants.</title>
        <authorList>
            <person name="Banks J.A."/>
            <person name="Nishiyama T."/>
            <person name="Hasebe M."/>
            <person name="Bowman J.L."/>
            <person name="Gribskov M."/>
            <person name="dePamphilis C."/>
            <person name="Albert V.A."/>
            <person name="Aono N."/>
            <person name="Aoyama T."/>
            <person name="Ambrose B.A."/>
            <person name="Ashton N.W."/>
            <person name="Axtell M.J."/>
            <person name="Barker E."/>
            <person name="Barker M.S."/>
            <person name="Bennetzen J.L."/>
            <person name="Bonawitz N.D."/>
            <person name="Chapple C."/>
            <person name="Cheng C."/>
            <person name="Correa L.G."/>
            <person name="Dacre M."/>
            <person name="DeBarry J."/>
            <person name="Dreyer I."/>
            <person name="Elias M."/>
            <person name="Engstrom E.M."/>
            <person name="Estelle M."/>
            <person name="Feng L."/>
            <person name="Finet C."/>
            <person name="Floyd S.K."/>
            <person name="Frommer W.B."/>
            <person name="Fujita T."/>
            <person name="Gramzow L."/>
            <person name="Gutensohn M."/>
            <person name="Harholt J."/>
            <person name="Hattori M."/>
            <person name="Heyl A."/>
            <person name="Hirai T."/>
            <person name="Hiwatashi Y."/>
            <person name="Ishikawa M."/>
            <person name="Iwata M."/>
            <person name="Karol K.G."/>
            <person name="Koehler B."/>
            <person name="Kolukisaoglu U."/>
            <person name="Kubo M."/>
            <person name="Kurata T."/>
            <person name="Lalonde S."/>
            <person name="Li K."/>
            <person name="Li Y."/>
            <person name="Litt A."/>
            <person name="Lyons E."/>
            <person name="Manning G."/>
            <person name="Maruyama T."/>
            <person name="Michael T.P."/>
            <person name="Mikami K."/>
            <person name="Miyazaki S."/>
            <person name="Morinaga S."/>
            <person name="Murata T."/>
            <person name="Mueller-Roeber B."/>
            <person name="Nelson D.R."/>
            <person name="Obara M."/>
            <person name="Oguri Y."/>
            <person name="Olmstead R.G."/>
            <person name="Onodera N."/>
            <person name="Petersen B.L."/>
            <person name="Pils B."/>
            <person name="Prigge M."/>
            <person name="Rensing S.A."/>
            <person name="Riano-Pachon D.M."/>
            <person name="Roberts A.W."/>
            <person name="Sato Y."/>
            <person name="Scheller H.V."/>
            <person name="Schulz B."/>
            <person name="Schulz C."/>
            <person name="Shakirov E.V."/>
            <person name="Shibagaki N."/>
            <person name="Shinohara N."/>
            <person name="Shippen D.E."/>
            <person name="Soerensen I."/>
            <person name="Sotooka R."/>
            <person name="Sugimoto N."/>
            <person name="Sugita M."/>
            <person name="Sumikawa N."/>
            <person name="Tanurdzic M."/>
            <person name="Theissen G."/>
            <person name="Ulvskov P."/>
            <person name="Wakazuki S."/>
            <person name="Weng J.K."/>
            <person name="Willats W.W."/>
            <person name="Wipf D."/>
            <person name="Wolf P.G."/>
            <person name="Yang L."/>
            <person name="Zimmer A.D."/>
            <person name="Zhu Q."/>
            <person name="Mitros T."/>
            <person name="Hellsten U."/>
            <person name="Loque D."/>
            <person name="Otillar R."/>
            <person name="Salamov A."/>
            <person name="Schmutz J."/>
            <person name="Shapiro H."/>
            <person name="Lindquist E."/>
            <person name="Lucas S."/>
            <person name="Rokhsar D."/>
            <person name="Grigoriev I.V."/>
        </authorList>
    </citation>
    <scope>NUCLEOTIDE SEQUENCE [LARGE SCALE GENOMIC DNA]</scope>
</reference>
<dbReference type="InterPro" id="IPR047202">
    <property type="entry name" value="Lipocalin_Blc-like_dom"/>
</dbReference>
<keyword evidence="4" id="KW-1185">Reference proteome</keyword>
<dbReference type="Proteomes" id="UP000001514">
    <property type="component" value="Unassembled WGS sequence"/>
</dbReference>
<dbReference type="OrthoDB" id="565904at2759"/>
<dbReference type="PANTHER" id="PTHR10612">
    <property type="entry name" value="APOLIPOPROTEIN D"/>
    <property type="match status" value="1"/>
</dbReference>
<evidence type="ECO:0000259" key="2">
    <source>
        <dbReference type="Pfam" id="PF08212"/>
    </source>
</evidence>
<dbReference type="InParanoid" id="D8T5U1"/>
<dbReference type="HOGENOM" id="CLU_068449_3_1_1"/>
<dbReference type="InterPro" id="IPR012674">
    <property type="entry name" value="Calycin"/>
</dbReference>
<proteinExistence type="predicted"/>
<dbReference type="EMBL" id="GL377678">
    <property type="protein sequence ID" value="EFJ07963.1"/>
    <property type="molecule type" value="Genomic_DNA"/>
</dbReference>
<feature type="region of interest" description="Disordered" evidence="1">
    <location>
        <begin position="163"/>
        <end position="183"/>
    </location>
</feature>
<dbReference type="CDD" id="cd19438">
    <property type="entry name" value="lipocalin_Blc-like"/>
    <property type="match status" value="1"/>
</dbReference>
<dbReference type="InterPro" id="IPR022272">
    <property type="entry name" value="Lipocalin_CS"/>
</dbReference>
<dbReference type="PANTHER" id="PTHR10612:SF34">
    <property type="entry name" value="APOLIPOPROTEIN D"/>
    <property type="match status" value="1"/>
</dbReference>
<dbReference type="FunCoup" id="D8T5U1">
    <property type="interactions" value="192"/>
</dbReference>
<organism evidence="4">
    <name type="scientific">Selaginella moellendorffii</name>
    <name type="common">Spikemoss</name>
    <dbReference type="NCBI Taxonomy" id="88036"/>
    <lineage>
        <taxon>Eukaryota</taxon>
        <taxon>Viridiplantae</taxon>
        <taxon>Streptophyta</taxon>
        <taxon>Embryophyta</taxon>
        <taxon>Tracheophyta</taxon>
        <taxon>Lycopodiopsida</taxon>
        <taxon>Selaginellales</taxon>
        <taxon>Selaginellaceae</taxon>
        <taxon>Selaginella</taxon>
    </lineage>
</organism>
<sequence length="201" mass="22433">MGSAGAGAGAGGDRNGELVTVKGLALDRYMGRWYEIAKIPTRFQPKAGINTRATYTLKPDGSVDVLNETWVNGKLNHISGVAWKVDPKSEDAKFLVRFWVPPFLPVFPVTGDYWVMAIGDDYEWALVGQPSRSLLWVLGREPALSDEIYSRLMELAKEQGYDTSAVEKSKHDEISETAQGEERAPKKDSGFWWLKTLFGKY</sequence>
<name>D8T5U1_SELML</name>
<gene>
    <name evidence="3" type="ORF">SELMODRAFT_272172</name>
</gene>
<feature type="domain" description="Lipocalin/cytosolic fatty-acid binding" evidence="2">
    <location>
        <begin position="26"/>
        <end position="169"/>
    </location>
</feature>
<dbReference type="OMA" id="VWIMART"/>